<feature type="compositionally biased region" description="Basic and acidic residues" evidence="1">
    <location>
        <begin position="267"/>
        <end position="294"/>
    </location>
</feature>
<sequence>MSSKVQQSPPKPRAARTSSSNPADSDITICDEFSLPLFGDYTGPIGDDELPSEAPVVSIVEIPTLKPLGKIGQHIKVQTRRPEALIRGSAAINKAFLVNRQYASRRLHSVVFKKELDLLIQILTSVEPISLSPTSGDAYRLRKDSYCCRRKFSADQPSRDDDVGLKPRIKWFDFKVIPAVTLSTRDSPPALATEQGDGSGRETDASASNGFVVHPYTRFASSLAAKIPTELWSDFRPKYSSEDGEPDREHYYNSADHNNSSSQWGRLESDPGHSHWSRDRSRTPSSSDYRHSNGDPEDDYSSDDSNRGSLSSGHHDSGTENT</sequence>
<dbReference type="EMBL" id="JARKIE010000173">
    <property type="protein sequence ID" value="KAJ7671717.1"/>
    <property type="molecule type" value="Genomic_DNA"/>
</dbReference>
<comment type="caution">
    <text evidence="2">The sequence shown here is derived from an EMBL/GenBank/DDBJ whole genome shotgun (WGS) entry which is preliminary data.</text>
</comment>
<organism evidence="2 3">
    <name type="scientific">Mycena rosella</name>
    <name type="common">Pink bonnet</name>
    <name type="synonym">Agaricus rosellus</name>
    <dbReference type="NCBI Taxonomy" id="1033263"/>
    <lineage>
        <taxon>Eukaryota</taxon>
        <taxon>Fungi</taxon>
        <taxon>Dikarya</taxon>
        <taxon>Basidiomycota</taxon>
        <taxon>Agaricomycotina</taxon>
        <taxon>Agaricomycetes</taxon>
        <taxon>Agaricomycetidae</taxon>
        <taxon>Agaricales</taxon>
        <taxon>Marasmiineae</taxon>
        <taxon>Mycenaceae</taxon>
        <taxon>Mycena</taxon>
    </lineage>
</organism>
<evidence type="ECO:0000256" key="1">
    <source>
        <dbReference type="SAM" id="MobiDB-lite"/>
    </source>
</evidence>
<accession>A0AAD7D381</accession>
<feature type="region of interest" description="Disordered" evidence="1">
    <location>
        <begin position="186"/>
        <end position="206"/>
    </location>
</feature>
<feature type="compositionally biased region" description="Polar residues" evidence="1">
    <location>
        <begin position="255"/>
        <end position="264"/>
    </location>
</feature>
<reference evidence="2" key="1">
    <citation type="submission" date="2023-03" db="EMBL/GenBank/DDBJ databases">
        <title>Massive genome expansion in bonnet fungi (Mycena s.s.) driven by repeated elements and novel gene families across ecological guilds.</title>
        <authorList>
            <consortium name="Lawrence Berkeley National Laboratory"/>
            <person name="Harder C.B."/>
            <person name="Miyauchi S."/>
            <person name="Viragh M."/>
            <person name="Kuo A."/>
            <person name="Thoen E."/>
            <person name="Andreopoulos B."/>
            <person name="Lu D."/>
            <person name="Skrede I."/>
            <person name="Drula E."/>
            <person name="Henrissat B."/>
            <person name="Morin E."/>
            <person name="Kohler A."/>
            <person name="Barry K."/>
            <person name="LaButti K."/>
            <person name="Morin E."/>
            <person name="Salamov A."/>
            <person name="Lipzen A."/>
            <person name="Mereny Z."/>
            <person name="Hegedus B."/>
            <person name="Baldrian P."/>
            <person name="Stursova M."/>
            <person name="Weitz H."/>
            <person name="Taylor A."/>
            <person name="Grigoriev I.V."/>
            <person name="Nagy L.G."/>
            <person name="Martin F."/>
            <person name="Kauserud H."/>
        </authorList>
    </citation>
    <scope>NUCLEOTIDE SEQUENCE</scope>
    <source>
        <strain evidence="2">CBHHK067</strain>
    </source>
</reference>
<feature type="region of interest" description="Disordered" evidence="1">
    <location>
        <begin position="235"/>
        <end position="322"/>
    </location>
</feature>
<dbReference type="AlphaFoldDB" id="A0AAD7D381"/>
<feature type="compositionally biased region" description="Basic and acidic residues" evidence="1">
    <location>
        <begin position="235"/>
        <end position="251"/>
    </location>
</feature>
<keyword evidence="3" id="KW-1185">Reference proteome</keyword>
<feature type="region of interest" description="Disordered" evidence="1">
    <location>
        <begin position="1"/>
        <end position="26"/>
    </location>
</feature>
<protein>
    <submittedName>
        <fullName evidence="2">Uncharacterized protein</fullName>
    </submittedName>
</protein>
<evidence type="ECO:0000313" key="3">
    <source>
        <dbReference type="Proteomes" id="UP001221757"/>
    </source>
</evidence>
<gene>
    <name evidence="2" type="ORF">B0H17DRAFT_1141487</name>
</gene>
<proteinExistence type="predicted"/>
<name>A0AAD7D381_MYCRO</name>
<evidence type="ECO:0000313" key="2">
    <source>
        <dbReference type="EMBL" id="KAJ7671717.1"/>
    </source>
</evidence>
<dbReference type="Proteomes" id="UP001221757">
    <property type="component" value="Unassembled WGS sequence"/>
</dbReference>
<feature type="compositionally biased region" description="Basic and acidic residues" evidence="1">
    <location>
        <begin position="313"/>
        <end position="322"/>
    </location>
</feature>